<dbReference type="RefSeq" id="WP_021686272.1">
    <property type="nucleotide sequence ID" value="NZ_KI260554.1"/>
</dbReference>
<comment type="cofactor">
    <cofactor evidence="1">
        <name>[4Fe-4S] cluster</name>
        <dbReference type="ChEBI" id="CHEBI:49883"/>
    </cofactor>
</comment>
<dbReference type="InterPro" id="IPR051805">
    <property type="entry name" value="Dehydratase_Activator_Redct"/>
</dbReference>
<dbReference type="CDD" id="cd24035">
    <property type="entry name" value="ASKHA_NBD_O66634-like_rpt2"/>
    <property type="match status" value="1"/>
</dbReference>
<dbReference type="Proteomes" id="UP000016649">
    <property type="component" value="Unassembled WGS sequence"/>
</dbReference>
<dbReference type="SUPFAM" id="SSF53067">
    <property type="entry name" value="Actin-like ATPase domain"/>
    <property type="match status" value="2"/>
</dbReference>
<dbReference type="PANTHER" id="PTHR32329">
    <property type="entry name" value="BIFUNCTIONAL PROTEIN [INCLUDES 2-HYDROXYACYL-COA DEHYDRATASE (N-TER) AND ITS ACTIVATOR DOMAIN (C_TERM)-RELATED"/>
    <property type="match status" value="1"/>
</dbReference>
<dbReference type="InterPro" id="IPR008275">
    <property type="entry name" value="CoA_E_activase_dom"/>
</dbReference>
<comment type="caution">
    <text evidence="7">The sequence shown here is derived from an EMBL/GenBank/DDBJ whole genome shotgun (WGS) entry which is preliminary data.</text>
</comment>
<dbReference type="InterPro" id="IPR018709">
    <property type="entry name" value="CoA_activase_DUF2229"/>
</dbReference>
<feature type="domain" description="DUF2229" evidence="6">
    <location>
        <begin position="727"/>
        <end position="948"/>
    </location>
</feature>
<dbReference type="Pfam" id="PF01869">
    <property type="entry name" value="BcrAD_BadFG"/>
    <property type="match status" value="2"/>
</dbReference>
<keyword evidence="8" id="KW-1185">Reference proteome</keyword>
<sequence>MGIDVGSTTVKVVVLKADDSVVFSQYERHRADIRSTIISVVGNALDSIEQNFPQAQAQTVSVKVTGSGGLAVAHWLSIPFIQEVVASTTAVKKRIPQTDVVIELGGEDAKITYMTGGMEQRMNGTCAGGTGAFIDQMAALLETDAPGLNKLASGADTIYPIAARCGVFAKTDVQPLINEGARREDIAASIFQAVVSQTISGLACGKPIRGNVAFLGGPLHFLDQLRRRFELTLKLEKEASIVPEDSQLFVAEGAALAAERSLNCVQNSEKVHFPAVRELRDSLKTLVGAEMKEVQRLEPLFKNEAELEEFHKRHAAQMAQTGDLQQTNGPVFLGLDSGSTTTKAVLIDADGKILWRFYDVNAGNPVDLAVRVLKDLYKLLPLNVYIARSVSTGYGEALFQAALSVDSGEVETIAHYRAADFFVPGVEFLLDIGGQDMKCLRMKDGAITSIQLNEACSSGCGSFLDNFARSLGMDVRTFSTKALLAENPVDLGSRCTVFMNSRVKQAQKEGATVADISAGLSYSVIKNALFKVIKLRKASDIGTKVVVQGGTFNNDAVLRAFEKISGVNVFRPDVAGLMGAYGAALIALDQWKDLTAVPAGASTEQAETLAKRVAAGEIRSGIASLSQLEKFHVDLELRRCGKCSNNCLLTINTFTTGGNGRVFITGNRCERGAELEGVHTVVDASNARNTDTGNTDRTPLPNVFAWKYKRLFSYVPLKPEQAKRGDVGLLRVLNMYENYPLWFTFFTRLGFRVRLSPRSTRSVYEQGLETIPSESVCYPGKISHGHIASLLKAGVRFIFYPCAPYEQQEDPLAGNHYNCPIVTSYPEVLRNNVDELRNDPALIFMNPFLPIYDKQRLVERLYEELQVHFSDLGFEEVKDAVEHAWQEQENFREEVRRYGESAVEELIRRGANGIVLAGRPYHLDPEINHGIPELIAGLGLGVLTEDCLAHLGTIERPLRIIDQWTYHNRLYRAASFCAGMPNLELVQLTSFGCGLDAVTADQVEEILKAKSRMFTLIKIDEGSNLGAVRIRIRSLIAAVKERSRRHVAPVIRPSSWQRRVFTEKMKITHTILAPQMSPIHFRLVQAAFRYSGFNFVVLPEVDAAAVDVGLQYVNNDACYPSILVAGQMIAALQSGIYDLNHVSLLITQTGGGCRATNYIGFIRRALADAGWSHIPVISLSAQGFEQNPGFKITAPLLIRAMRSVMLGDLLMRVLYRTRPYEAVPGSADALYEKWNSAAQKALKSLSPFTYNRLIKGIVADFDNLALLPAKKPRVGVVGEILVKFHPTANNDIFGTIEREGAECVVPDLADFLFYTFSTGIFRHRQLAFPKKTERNARFLVWALELFRRTIKRELKKSKRFEAPSSIYELMKGVNDIVQLGNITGEGWFLTAEMVELIEEGVPSIACVQPFACLPNHVTGKGMIKELRNRYPDANISAIDYDPGSSEVNQLNRLKLLLANAPVGRHPDEKKV</sequence>
<feature type="domain" description="ATPase BadF/BadG/BcrA/BcrD type" evidence="5">
    <location>
        <begin position="2"/>
        <end position="258"/>
    </location>
</feature>
<evidence type="ECO:0000256" key="3">
    <source>
        <dbReference type="ARBA" id="ARBA00023004"/>
    </source>
</evidence>
<name>A0ABN0NWD9_TRELE</name>
<proteinExistence type="predicted"/>
<accession>A0ABN0NWD9</accession>
<feature type="domain" description="ATPase BadF/BadG/BcrA/BcrD type" evidence="5">
    <location>
        <begin position="333"/>
        <end position="587"/>
    </location>
</feature>
<organism evidence="7 8">
    <name type="scientific">Treponema lecithinolyticum ATCC 700332</name>
    <dbReference type="NCBI Taxonomy" id="1321815"/>
    <lineage>
        <taxon>Bacteria</taxon>
        <taxon>Pseudomonadati</taxon>
        <taxon>Spirochaetota</taxon>
        <taxon>Spirochaetia</taxon>
        <taxon>Spirochaetales</taxon>
        <taxon>Treponemataceae</taxon>
        <taxon>Treponema</taxon>
    </lineage>
</organism>
<evidence type="ECO:0000259" key="6">
    <source>
        <dbReference type="Pfam" id="PF09989"/>
    </source>
</evidence>
<dbReference type="InterPro" id="IPR002731">
    <property type="entry name" value="ATPase_BadF"/>
</dbReference>
<dbReference type="Pfam" id="PF09989">
    <property type="entry name" value="DUF2229"/>
    <property type="match status" value="1"/>
</dbReference>
<evidence type="ECO:0000256" key="2">
    <source>
        <dbReference type="ARBA" id="ARBA00022723"/>
    </source>
</evidence>
<evidence type="ECO:0000256" key="4">
    <source>
        <dbReference type="ARBA" id="ARBA00023014"/>
    </source>
</evidence>
<evidence type="ECO:0000313" key="8">
    <source>
        <dbReference type="Proteomes" id="UP000016649"/>
    </source>
</evidence>
<evidence type="ECO:0000259" key="5">
    <source>
        <dbReference type="Pfam" id="PF01869"/>
    </source>
</evidence>
<keyword evidence="4" id="KW-0411">Iron-sulfur</keyword>
<evidence type="ECO:0000313" key="7">
    <source>
        <dbReference type="EMBL" id="ERJ91646.1"/>
    </source>
</evidence>
<dbReference type="NCBIfam" id="TIGR00241">
    <property type="entry name" value="CoA_E_activ"/>
    <property type="match status" value="1"/>
</dbReference>
<dbReference type="PANTHER" id="PTHR32329:SF4">
    <property type="entry name" value="ACTIVATOR OF 2-HYDROXYACYL-COA DEHYDRATASE"/>
    <property type="match status" value="1"/>
</dbReference>
<dbReference type="InterPro" id="IPR043129">
    <property type="entry name" value="ATPase_NBD"/>
</dbReference>
<protein>
    <submittedName>
        <fullName evidence="7">CoA-substrate-specific enzyme activase</fullName>
    </submittedName>
</protein>
<reference evidence="7 8" key="1">
    <citation type="submission" date="2013-08" db="EMBL/GenBank/DDBJ databases">
        <authorList>
            <person name="Weinstock G."/>
            <person name="Sodergren E."/>
            <person name="Wylie T."/>
            <person name="Fulton L."/>
            <person name="Fulton R."/>
            <person name="Fronick C."/>
            <person name="O'Laughlin M."/>
            <person name="Godfrey J."/>
            <person name="Miner T."/>
            <person name="Herter B."/>
            <person name="Appelbaum E."/>
            <person name="Cordes M."/>
            <person name="Lek S."/>
            <person name="Wollam A."/>
            <person name="Pepin K.H."/>
            <person name="Palsikar V.B."/>
            <person name="Mitreva M."/>
            <person name="Wilson R.K."/>
        </authorList>
    </citation>
    <scope>NUCLEOTIDE SEQUENCE [LARGE SCALE GENOMIC DNA]</scope>
    <source>
        <strain evidence="7 8">ATCC 700332</strain>
    </source>
</reference>
<dbReference type="CDD" id="cd24034">
    <property type="entry name" value="ASKHA_NBD_O66634-like_rpt1"/>
    <property type="match status" value="1"/>
</dbReference>
<dbReference type="Gene3D" id="3.30.420.40">
    <property type="match status" value="4"/>
</dbReference>
<dbReference type="EMBL" id="AWVH01000044">
    <property type="protein sequence ID" value="ERJ91646.1"/>
    <property type="molecule type" value="Genomic_DNA"/>
</dbReference>
<keyword evidence="3" id="KW-0408">Iron</keyword>
<gene>
    <name evidence="7" type="ORF">HMPREF9193_02099</name>
</gene>
<keyword evidence="2" id="KW-0479">Metal-binding</keyword>
<evidence type="ECO:0000256" key="1">
    <source>
        <dbReference type="ARBA" id="ARBA00001966"/>
    </source>
</evidence>